<dbReference type="InterPro" id="IPR021259">
    <property type="entry name" value="DUF2817"/>
</dbReference>
<evidence type="ECO:0000313" key="1">
    <source>
        <dbReference type="EMBL" id="MFC4297440.1"/>
    </source>
</evidence>
<dbReference type="RefSeq" id="WP_376811983.1">
    <property type="nucleotide sequence ID" value="NZ_JBHSDY010000002.1"/>
</dbReference>
<name>A0ABV8RX20_9BURK</name>
<dbReference type="EMBL" id="JBHSDY010000002">
    <property type="protein sequence ID" value="MFC4297440.1"/>
    <property type="molecule type" value="Genomic_DNA"/>
</dbReference>
<evidence type="ECO:0000313" key="2">
    <source>
        <dbReference type="Proteomes" id="UP001595756"/>
    </source>
</evidence>
<dbReference type="Pfam" id="PF10994">
    <property type="entry name" value="DUF2817"/>
    <property type="match status" value="1"/>
</dbReference>
<keyword evidence="2" id="KW-1185">Reference proteome</keyword>
<dbReference type="Gene3D" id="3.40.630.10">
    <property type="entry name" value="Zn peptidases"/>
    <property type="match status" value="1"/>
</dbReference>
<comment type="caution">
    <text evidence="1">The sequence shown here is derived from an EMBL/GenBank/DDBJ whole genome shotgun (WGS) entry which is preliminary data.</text>
</comment>
<proteinExistence type="predicted"/>
<dbReference type="Proteomes" id="UP001595756">
    <property type="component" value="Unassembled WGS sequence"/>
</dbReference>
<gene>
    <name evidence="1" type="ORF">ACFO0J_05225</name>
</gene>
<accession>A0ABV8RX20</accession>
<dbReference type="SUPFAM" id="SSF53187">
    <property type="entry name" value="Zn-dependent exopeptidases"/>
    <property type="match status" value="1"/>
</dbReference>
<protein>
    <submittedName>
        <fullName evidence="1">DUF2817 domain-containing protein</fullName>
    </submittedName>
</protein>
<sequence>MNDAEILSLYPAGYAQARARFLAAAHAAHATIDSQVLSGYTDAAGDALTLDAAYLGPQDASRVLVMLAGTHGSEGYAASPLLTAFLPQAQQRLSQQEDMGVLLVHAVNPYGFAHVMRTNEHNVDLNRNFIDFSKPVPGNPEYQALHALLCPADRGEAGAGAAQAALDAWVAEHGQASFFDALFRGQYEVPEGLIYGGAERQWSNRALQNLAERFLGRARRIAFIDWHTGLGEYGKSFFLCFNEFGGPEWERCCAWWGRDAVETKGGFNGAARPRYSGLVFQGMRGFCAQAEFAGAVIEFGTTPPDATIAGLQLDNRLRFDAALDDARRAALLEQAMESFCPQDPRWRIDVMQEGLAISHRALEGLCAWP</sequence>
<organism evidence="1 2">
    <name type="scientific">Castellaniella hirudinis</name>
    <dbReference type="NCBI Taxonomy" id="1144617"/>
    <lineage>
        <taxon>Bacteria</taxon>
        <taxon>Pseudomonadati</taxon>
        <taxon>Pseudomonadota</taxon>
        <taxon>Betaproteobacteria</taxon>
        <taxon>Burkholderiales</taxon>
        <taxon>Alcaligenaceae</taxon>
        <taxon>Castellaniella</taxon>
    </lineage>
</organism>
<dbReference type="CDD" id="cd06233">
    <property type="entry name" value="M14-like"/>
    <property type="match status" value="1"/>
</dbReference>
<reference evidence="2" key="1">
    <citation type="journal article" date="2019" name="Int. J. Syst. Evol. Microbiol.">
        <title>The Global Catalogue of Microorganisms (GCM) 10K type strain sequencing project: providing services to taxonomists for standard genome sequencing and annotation.</title>
        <authorList>
            <consortium name="The Broad Institute Genomics Platform"/>
            <consortium name="The Broad Institute Genome Sequencing Center for Infectious Disease"/>
            <person name="Wu L."/>
            <person name="Ma J."/>
        </authorList>
    </citation>
    <scope>NUCLEOTIDE SEQUENCE [LARGE SCALE GENOMIC DNA]</scope>
    <source>
        <strain evidence="2">CGMCC 1.19029</strain>
    </source>
</reference>